<sequence>MLATLDVPYVDTRAADLAWTLKHPLVPALALTSVPLASGGTLELRVLGASHQVVVREPGGVVVETVACLPGEPAYLPGDVRRRPGGWHYHFRAEVEELPAAGVRERVRDLRALACDGAAVVAAFPADPDAVTAMRLTRAETGRLGWATWHAYPGAGQLVTTRTELTR</sequence>
<evidence type="ECO:0000313" key="2">
    <source>
        <dbReference type="Proteomes" id="UP000294739"/>
    </source>
</evidence>
<dbReference type="EMBL" id="SMKZ01000001">
    <property type="protein sequence ID" value="TDE16009.1"/>
    <property type="molecule type" value="Genomic_DNA"/>
</dbReference>
<dbReference type="InterPro" id="IPR024486">
    <property type="entry name" value="DUF2617"/>
</dbReference>
<proteinExistence type="predicted"/>
<comment type="caution">
    <text evidence="1">The sequence shown here is derived from an EMBL/GenBank/DDBJ whole genome shotgun (WGS) entry which is preliminary data.</text>
</comment>
<dbReference type="Proteomes" id="UP000294739">
    <property type="component" value="Unassembled WGS sequence"/>
</dbReference>
<reference evidence="1 2" key="1">
    <citation type="submission" date="2019-03" db="EMBL/GenBank/DDBJ databases">
        <title>Draft genome sequences of novel Actinobacteria.</title>
        <authorList>
            <person name="Sahin N."/>
            <person name="Ay H."/>
            <person name="Saygin H."/>
        </authorList>
    </citation>
    <scope>NUCLEOTIDE SEQUENCE [LARGE SCALE GENOMIC DNA]</scope>
    <source>
        <strain evidence="1 2">5K138</strain>
    </source>
</reference>
<dbReference type="OrthoDB" id="4462506at2"/>
<accession>A0A4R5DP49</accession>
<dbReference type="Pfam" id="PF10936">
    <property type="entry name" value="DUF2617"/>
    <property type="match status" value="1"/>
</dbReference>
<dbReference type="InParanoid" id="A0A4R5DP49"/>
<evidence type="ECO:0000313" key="1">
    <source>
        <dbReference type="EMBL" id="TDE16009.1"/>
    </source>
</evidence>
<dbReference type="RefSeq" id="WP_131890276.1">
    <property type="nucleotide sequence ID" value="NZ_SMKZ01000001.1"/>
</dbReference>
<keyword evidence="2" id="KW-1185">Reference proteome</keyword>
<organism evidence="1 2">
    <name type="scientific">Jiangella asiatica</name>
    <dbReference type="NCBI Taxonomy" id="2530372"/>
    <lineage>
        <taxon>Bacteria</taxon>
        <taxon>Bacillati</taxon>
        <taxon>Actinomycetota</taxon>
        <taxon>Actinomycetes</taxon>
        <taxon>Jiangellales</taxon>
        <taxon>Jiangellaceae</taxon>
        <taxon>Jiangella</taxon>
    </lineage>
</organism>
<dbReference type="AlphaFoldDB" id="A0A4R5DP49"/>
<protein>
    <submittedName>
        <fullName evidence="1">DUF2617 family protein</fullName>
    </submittedName>
</protein>
<name>A0A4R5DP49_9ACTN</name>
<gene>
    <name evidence="1" type="ORF">E1269_01620</name>
</gene>